<comment type="cofactor">
    <cofactor evidence="1">
        <name>Zn(2+)</name>
        <dbReference type="ChEBI" id="CHEBI:29105"/>
    </cofactor>
</comment>
<sequence length="232" mass="26216">MVVFEDEFYKVVAKPFGEYQTNCYLVLSKEKEESLIIDPGIGASQWVLENAKNPLAILNTHGHFDHVWSNAELKEKLPNIPLLCPLEDAFMLKSDCFSTGLTESKADILVGTKADESPIESTANTANLKRENNYYFGDFEVKFVCYPGHTPGCSVIIISHKKSQQKTMFSGDFIFYRSIGRSDFPYSDSATMKASLEAFLENDEDMPVFPGHGKQTSIKQEQANIPYWLMRI</sequence>
<feature type="domain" description="Metallo-beta-lactamase" evidence="5">
    <location>
        <begin position="20"/>
        <end position="212"/>
    </location>
</feature>
<evidence type="ECO:0000259" key="5">
    <source>
        <dbReference type="SMART" id="SM00849"/>
    </source>
</evidence>
<dbReference type="STRING" id="35818.HPU229336_02330"/>
<dbReference type="PANTHER" id="PTHR46233:SF3">
    <property type="entry name" value="HYDROXYACYLGLUTATHIONE HYDROLASE GLOC"/>
    <property type="match status" value="1"/>
</dbReference>
<dbReference type="Gene3D" id="3.60.15.10">
    <property type="entry name" value="Ribonuclease Z/Hydroxyacylglutathione hydrolase-like"/>
    <property type="match status" value="1"/>
</dbReference>
<comment type="caution">
    <text evidence="6">The sequence shown here is derived from an EMBL/GenBank/DDBJ whole genome shotgun (WGS) entry which is preliminary data.</text>
</comment>
<dbReference type="GO" id="GO:0016787">
    <property type="term" value="F:hydrolase activity"/>
    <property type="evidence" value="ECO:0007669"/>
    <property type="project" value="UniProtKB-KW"/>
</dbReference>
<organism evidence="6 7">
    <name type="scientific">Helicobacter pullorum</name>
    <dbReference type="NCBI Taxonomy" id="35818"/>
    <lineage>
        <taxon>Bacteria</taxon>
        <taxon>Pseudomonadati</taxon>
        <taxon>Campylobacterota</taxon>
        <taxon>Epsilonproteobacteria</taxon>
        <taxon>Campylobacterales</taxon>
        <taxon>Helicobacteraceae</taxon>
        <taxon>Helicobacter</taxon>
    </lineage>
</organism>
<dbReference type="PATRIC" id="fig|35818.11.peg.1412"/>
<dbReference type="InterPro" id="IPR001279">
    <property type="entry name" value="Metallo-B-lactamas"/>
</dbReference>
<evidence type="ECO:0000256" key="2">
    <source>
        <dbReference type="ARBA" id="ARBA00022723"/>
    </source>
</evidence>
<dbReference type="InterPro" id="IPR036866">
    <property type="entry name" value="RibonucZ/Hydroxyglut_hydro"/>
</dbReference>
<dbReference type="Proteomes" id="UP000037997">
    <property type="component" value="Unassembled WGS sequence"/>
</dbReference>
<dbReference type="EMBL" id="JNOC01000035">
    <property type="protein sequence ID" value="KPH55596.1"/>
    <property type="molecule type" value="Genomic_DNA"/>
</dbReference>
<dbReference type="AlphaFoldDB" id="A0A0N1EBB4"/>
<dbReference type="SMART" id="SM00849">
    <property type="entry name" value="Lactamase_B"/>
    <property type="match status" value="1"/>
</dbReference>
<dbReference type="CDD" id="cd06262">
    <property type="entry name" value="metallo-hydrolase-like_MBL-fold"/>
    <property type="match status" value="1"/>
</dbReference>
<dbReference type="GO" id="GO:0046872">
    <property type="term" value="F:metal ion binding"/>
    <property type="evidence" value="ECO:0007669"/>
    <property type="project" value="UniProtKB-KW"/>
</dbReference>
<protein>
    <recommendedName>
        <fullName evidence="5">Metallo-beta-lactamase domain-containing protein</fullName>
    </recommendedName>
</protein>
<gene>
    <name evidence="6" type="ORF">HPU229334_07140</name>
</gene>
<evidence type="ECO:0000256" key="3">
    <source>
        <dbReference type="ARBA" id="ARBA00022801"/>
    </source>
</evidence>
<keyword evidence="3" id="KW-0378">Hydrolase</keyword>
<dbReference type="Pfam" id="PF00753">
    <property type="entry name" value="Lactamase_B"/>
    <property type="match status" value="1"/>
</dbReference>
<dbReference type="InterPro" id="IPR051453">
    <property type="entry name" value="MBL_Glyoxalase_II"/>
</dbReference>
<reference evidence="6 7" key="1">
    <citation type="submission" date="2014-06" db="EMBL/GenBank/DDBJ databases">
        <title>Helicobacter pullorum isolates in fresh chicken meat - phenotypic and genotypic features.</title>
        <authorList>
            <person name="Borges V."/>
            <person name="Santos A."/>
            <person name="Correia C.B."/>
            <person name="Saraiva M."/>
            <person name="Menard A."/>
            <person name="Vieira L."/>
            <person name="Sampaio D.A."/>
            <person name="Gomes J.P."/>
            <person name="Oleastro M."/>
        </authorList>
    </citation>
    <scope>NUCLEOTIDE SEQUENCE [LARGE SCALE GENOMIC DNA]</scope>
    <source>
        <strain evidence="6 7">229334/12</strain>
    </source>
</reference>
<evidence type="ECO:0000313" key="6">
    <source>
        <dbReference type="EMBL" id="KPH55596.1"/>
    </source>
</evidence>
<dbReference type="SUPFAM" id="SSF56281">
    <property type="entry name" value="Metallo-hydrolase/oxidoreductase"/>
    <property type="match status" value="1"/>
</dbReference>
<evidence type="ECO:0000256" key="1">
    <source>
        <dbReference type="ARBA" id="ARBA00001947"/>
    </source>
</evidence>
<accession>A0A0N1EBB4</accession>
<name>A0A0N1EBB4_9HELI</name>
<evidence type="ECO:0000256" key="4">
    <source>
        <dbReference type="ARBA" id="ARBA00022833"/>
    </source>
</evidence>
<proteinExistence type="predicted"/>
<evidence type="ECO:0000313" key="7">
    <source>
        <dbReference type="Proteomes" id="UP000037997"/>
    </source>
</evidence>
<keyword evidence="2" id="KW-0479">Metal-binding</keyword>
<dbReference type="RefSeq" id="WP_054198075.1">
    <property type="nucleotide sequence ID" value="NZ_JNOC01000035.1"/>
</dbReference>
<dbReference type="PANTHER" id="PTHR46233">
    <property type="entry name" value="HYDROXYACYLGLUTATHIONE HYDROLASE GLOC"/>
    <property type="match status" value="1"/>
</dbReference>
<keyword evidence="4" id="KW-0862">Zinc</keyword>